<gene>
    <name evidence="2" type="ORF">A9E74_01820</name>
</gene>
<evidence type="ECO:0000313" key="3">
    <source>
        <dbReference type="Proteomes" id="UP000094379"/>
    </source>
</evidence>
<dbReference type="PROSITE" id="PS50801">
    <property type="entry name" value="STAS"/>
    <property type="match status" value="1"/>
</dbReference>
<sequence>MKLIFDETSKRILVAGELSFDTAVSGIDMTKELFAETALLDVDLGEVTHSDSAGLALLIEWMRQAQQLNKPIRFFNMPAQMLAMAEASGLEELLPLQ</sequence>
<dbReference type="Proteomes" id="UP000094379">
    <property type="component" value="Unassembled WGS sequence"/>
</dbReference>
<dbReference type="STRING" id="291169.A9E74_01820"/>
<dbReference type="PANTHER" id="PTHR35849:SF1">
    <property type="entry name" value="INTERMEMBRANE PHOSPHOLIPID TRANSPORT SYSTEM BINDING PROTEIN MLAB"/>
    <property type="match status" value="1"/>
</dbReference>
<dbReference type="InterPro" id="IPR036513">
    <property type="entry name" value="STAS_dom_sf"/>
</dbReference>
<reference evidence="2 3" key="1">
    <citation type="submission" date="2016-07" db="EMBL/GenBank/DDBJ databases">
        <title>Draft Genome Sequence of Methylophaga muralis Bur 1.</title>
        <authorList>
            <person name="Vasilenko O.V."/>
            <person name="Doronina N.V."/>
            <person name="Shmareva M.N."/>
            <person name="Tarlachkov S.V."/>
            <person name="Mustakhimov I."/>
            <person name="Trotsenko Y.A."/>
        </authorList>
    </citation>
    <scope>NUCLEOTIDE SEQUENCE [LARGE SCALE GENOMIC DNA]</scope>
    <source>
        <strain evidence="2 3">Bur 1</strain>
    </source>
</reference>
<dbReference type="AlphaFoldDB" id="A0A1E3GQX0"/>
<dbReference type="CDD" id="cd07043">
    <property type="entry name" value="STAS_anti-anti-sigma_factors"/>
    <property type="match status" value="1"/>
</dbReference>
<dbReference type="RefSeq" id="WP_069296258.1">
    <property type="nucleotide sequence ID" value="NZ_MCRI01000019.1"/>
</dbReference>
<dbReference type="Gene3D" id="3.30.750.24">
    <property type="entry name" value="STAS domain"/>
    <property type="match status" value="1"/>
</dbReference>
<dbReference type="EMBL" id="MCRI01000019">
    <property type="protein sequence ID" value="ODN66452.1"/>
    <property type="molecule type" value="Genomic_DNA"/>
</dbReference>
<proteinExistence type="predicted"/>
<feature type="domain" description="STAS" evidence="1">
    <location>
        <begin position="12"/>
        <end position="97"/>
    </location>
</feature>
<dbReference type="InterPro" id="IPR052746">
    <property type="entry name" value="MlaB_ABC_Transporter"/>
</dbReference>
<accession>A0A1E3GQX0</accession>
<protein>
    <recommendedName>
        <fullName evidence="1">STAS domain-containing protein</fullName>
    </recommendedName>
</protein>
<dbReference type="PATRIC" id="fig|291169.3.peg.1831"/>
<name>A0A1E3GQX0_9GAMM</name>
<dbReference type="SUPFAM" id="SSF52091">
    <property type="entry name" value="SpoIIaa-like"/>
    <property type="match status" value="1"/>
</dbReference>
<evidence type="ECO:0000259" key="1">
    <source>
        <dbReference type="PROSITE" id="PS50801"/>
    </source>
</evidence>
<dbReference type="PANTHER" id="PTHR35849">
    <property type="entry name" value="BLR2341 PROTEIN"/>
    <property type="match status" value="1"/>
</dbReference>
<dbReference type="InterPro" id="IPR002645">
    <property type="entry name" value="STAS_dom"/>
</dbReference>
<keyword evidence="3" id="KW-1185">Reference proteome</keyword>
<dbReference type="Pfam" id="PF13466">
    <property type="entry name" value="STAS_2"/>
    <property type="match status" value="1"/>
</dbReference>
<evidence type="ECO:0000313" key="2">
    <source>
        <dbReference type="EMBL" id="ODN66452.1"/>
    </source>
</evidence>
<comment type="caution">
    <text evidence="2">The sequence shown here is derived from an EMBL/GenBank/DDBJ whole genome shotgun (WGS) entry which is preliminary data.</text>
</comment>
<organism evidence="2 3">
    <name type="scientific">Methylophaga muralis</name>
    <dbReference type="NCBI Taxonomy" id="291169"/>
    <lineage>
        <taxon>Bacteria</taxon>
        <taxon>Pseudomonadati</taxon>
        <taxon>Pseudomonadota</taxon>
        <taxon>Gammaproteobacteria</taxon>
        <taxon>Thiotrichales</taxon>
        <taxon>Piscirickettsiaceae</taxon>
        <taxon>Methylophaga</taxon>
    </lineage>
</organism>
<dbReference type="InterPro" id="IPR058548">
    <property type="entry name" value="MlaB-like_STAS"/>
</dbReference>